<dbReference type="GO" id="GO:0043565">
    <property type="term" value="F:sequence-specific DNA binding"/>
    <property type="evidence" value="ECO:0007669"/>
    <property type="project" value="InterPro"/>
</dbReference>
<organism evidence="7 8">
    <name type="scientific">Vagococcus acidifermentans</name>
    <dbReference type="NCBI Taxonomy" id="564710"/>
    <lineage>
        <taxon>Bacteria</taxon>
        <taxon>Bacillati</taxon>
        <taxon>Bacillota</taxon>
        <taxon>Bacilli</taxon>
        <taxon>Lactobacillales</taxon>
        <taxon>Enterococcaceae</taxon>
        <taxon>Vagococcus</taxon>
    </lineage>
</organism>
<evidence type="ECO:0000256" key="4">
    <source>
        <dbReference type="PROSITE-ProRule" id="PRU00169"/>
    </source>
</evidence>
<evidence type="ECO:0000256" key="1">
    <source>
        <dbReference type="ARBA" id="ARBA00023015"/>
    </source>
</evidence>
<dbReference type="CDD" id="cd17536">
    <property type="entry name" value="REC_YesN-like"/>
    <property type="match status" value="1"/>
</dbReference>
<dbReference type="InterPro" id="IPR018060">
    <property type="entry name" value="HTH_AraC"/>
</dbReference>
<dbReference type="EMBL" id="NGKC01000004">
    <property type="protein sequence ID" value="RSU12824.1"/>
    <property type="molecule type" value="Genomic_DNA"/>
</dbReference>
<dbReference type="GO" id="GO:0000160">
    <property type="term" value="P:phosphorelay signal transduction system"/>
    <property type="evidence" value="ECO:0007669"/>
    <property type="project" value="InterPro"/>
</dbReference>
<keyword evidence="2" id="KW-0238">DNA-binding</keyword>
<keyword evidence="4" id="KW-0597">Phosphoprotein</keyword>
<keyword evidence="8" id="KW-1185">Reference proteome</keyword>
<dbReference type="SUPFAM" id="SSF52172">
    <property type="entry name" value="CheY-like"/>
    <property type="match status" value="1"/>
</dbReference>
<feature type="domain" description="HTH araC/xylS-type" evidence="5">
    <location>
        <begin position="369"/>
        <end position="466"/>
    </location>
</feature>
<dbReference type="SMART" id="SM00342">
    <property type="entry name" value="HTH_ARAC"/>
    <property type="match status" value="1"/>
</dbReference>
<evidence type="ECO:0000313" key="7">
    <source>
        <dbReference type="EMBL" id="RSU12824.1"/>
    </source>
</evidence>
<protein>
    <recommendedName>
        <fullName evidence="9">DNA-binding response regulator</fullName>
    </recommendedName>
</protein>
<dbReference type="RefSeq" id="WP_126812868.1">
    <property type="nucleotide sequence ID" value="NZ_NGKC01000004.1"/>
</dbReference>
<dbReference type="InterPro" id="IPR011006">
    <property type="entry name" value="CheY-like_superfamily"/>
</dbReference>
<evidence type="ECO:0000256" key="2">
    <source>
        <dbReference type="ARBA" id="ARBA00023125"/>
    </source>
</evidence>
<evidence type="ECO:0000313" key="8">
    <source>
        <dbReference type="Proteomes" id="UP000286773"/>
    </source>
</evidence>
<name>A0A430AXQ1_9ENTE</name>
<dbReference type="Gene3D" id="3.40.50.2300">
    <property type="match status" value="1"/>
</dbReference>
<reference evidence="7 8" key="1">
    <citation type="submission" date="2017-05" db="EMBL/GenBank/DDBJ databases">
        <title>Vagococcus spp. assemblies.</title>
        <authorList>
            <person name="Gulvik C.A."/>
        </authorList>
    </citation>
    <scope>NUCLEOTIDE SEQUENCE [LARGE SCALE GENOMIC DNA]</scope>
    <source>
        <strain evidence="7 8">LMG 24798</strain>
    </source>
</reference>
<dbReference type="OrthoDB" id="342399at2"/>
<dbReference type="Pfam" id="PF00072">
    <property type="entry name" value="Response_reg"/>
    <property type="match status" value="1"/>
</dbReference>
<keyword evidence="3" id="KW-0804">Transcription</keyword>
<evidence type="ECO:0000256" key="3">
    <source>
        <dbReference type="ARBA" id="ARBA00023163"/>
    </source>
</evidence>
<dbReference type="Pfam" id="PF12833">
    <property type="entry name" value="HTH_18"/>
    <property type="match status" value="1"/>
</dbReference>
<keyword evidence="1" id="KW-0805">Transcription regulation</keyword>
<proteinExistence type="predicted"/>
<dbReference type="PANTHER" id="PTHR43280:SF28">
    <property type="entry name" value="HTH-TYPE TRANSCRIPTIONAL ACTIVATOR RHAS"/>
    <property type="match status" value="1"/>
</dbReference>
<dbReference type="PROSITE" id="PS50110">
    <property type="entry name" value="RESPONSE_REGULATORY"/>
    <property type="match status" value="1"/>
</dbReference>
<dbReference type="PANTHER" id="PTHR43280">
    <property type="entry name" value="ARAC-FAMILY TRANSCRIPTIONAL REGULATOR"/>
    <property type="match status" value="1"/>
</dbReference>
<gene>
    <name evidence="7" type="ORF">CBF27_04615</name>
</gene>
<dbReference type="Gene3D" id="1.10.10.60">
    <property type="entry name" value="Homeodomain-like"/>
    <property type="match status" value="2"/>
</dbReference>
<evidence type="ECO:0000259" key="6">
    <source>
        <dbReference type="PROSITE" id="PS50110"/>
    </source>
</evidence>
<dbReference type="AlphaFoldDB" id="A0A430AXQ1"/>
<dbReference type="InterPro" id="IPR009057">
    <property type="entry name" value="Homeodomain-like_sf"/>
</dbReference>
<comment type="caution">
    <text evidence="7">The sequence shown here is derived from an EMBL/GenBank/DDBJ whole genome shotgun (WGS) entry which is preliminary data.</text>
</comment>
<dbReference type="PROSITE" id="PS01124">
    <property type="entry name" value="HTH_ARAC_FAMILY_2"/>
    <property type="match status" value="1"/>
</dbReference>
<evidence type="ECO:0008006" key="9">
    <source>
        <dbReference type="Google" id="ProtNLM"/>
    </source>
</evidence>
<dbReference type="Proteomes" id="UP000286773">
    <property type="component" value="Unassembled WGS sequence"/>
</dbReference>
<sequence>MLRVMLVDDEYMILEGLKKIINWRELGFEIVASFFSAEEALTYLEDETVDIIVSDILFADGMTGLDFLDVIKQRYPYIAFVLLSGHKEFDYAKRAVASGASDYLVKPIDKAELKRTLLRVKDEHVQLMEAEQSKKSDVFFRWLAGKVQDDELFSQLFWDDQMKKRLPAVWFLKEDCVLPASTEYVVFPLKKQLVFIIFRTVYESRVRKIVNRFEDASDLIIGDVFEDGAGLKQSFDLLSMHIESYSFYGQEGFVHLSDYSKDVPVEELEKLVETAFGISRLNQLTDIMDRMFQLFTQYYVHPDLVKHYTVRLAQSIERLSAEFSSQSAEERYWHVQQFKSIAEVAAYFWTLYKQYQYAVSLSDYSQLTRDVLKILKKHYAENLLLKDLAEMLHVNVMYLGQVLKKETNQTFSNLLNQMRISQSKELLRDTSKSIQEIALEVGYEPLYFYRVFKKFELMSPKEFREQAQCAADE</sequence>
<dbReference type="SMART" id="SM00448">
    <property type="entry name" value="REC"/>
    <property type="match status" value="1"/>
</dbReference>
<dbReference type="GO" id="GO:0003700">
    <property type="term" value="F:DNA-binding transcription factor activity"/>
    <property type="evidence" value="ECO:0007669"/>
    <property type="project" value="InterPro"/>
</dbReference>
<feature type="modified residue" description="4-aspartylphosphate" evidence="4">
    <location>
        <position position="55"/>
    </location>
</feature>
<accession>A0A430AXQ1</accession>
<dbReference type="SUPFAM" id="SSF46689">
    <property type="entry name" value="Homeodomain-like"/>
    <property type="match status" value="1"/>
</dbReference>
<evidence type="ECO:0000259" key="5">
    <source>
        <dbReference type="PROSITE" id="PS01124"/>
    </source>
</evidence>
<feature type="domain" description="Response regulatory" evidence="6">
    <location>
        <begin position="3"/>
        <end position="121"/>
    </location>
</feature>
<dbReference type="InterPro" id="IPR001789">
    <property type="entry name" value="Sig_transdc_resp-reg_receiver"/>
</dbReference>